<comment type="caution">
    <text evidence="1">The sequence shown here is derived from an EMBL/GenBank/DDBJ whole genome shotgun (WGS) entry which is preliminary data.</text>
</comment>
<sequence>MQEVFPEATSASAIVTWRTGGYTAVDVGPVPVRLRWPGFPRAVEARDRLRAAVRAAIPDCATIDVVFYVDDRRSGILPIPL</sequence>
<gene>
    <name evidence="1" type="ORF">FRUB_09257</name>
</gene>
<evidence type="ECO:0000313" key="2">
    <source>
        <dbReference type="Proteomes" id="UP000214646"/>
    </source>
</evidence>
<proteinExistence type="predicted"/>
<organism evidence="1 2">
    <name type="scientific">Fimbriiglobus ruber</name>
    <dbReference type="NCBI Taxonomy" id="1908690"/>
    <lineage>
        <taxon>Bacteria</taxon>
        <taxon>Pseudomonadati</taxon>
        <taxon>Planctomycetota</taxon>
        <taxon>Planctomycetia</taxon>
        <taxon>Gemmatales</taxon>
        <taxon>Gemmataceae</taxon>
        <taxon>Fimbriiglobus</taxon>
    </lineage>
</organism>
<accession>A0A225DAK3</accession>
<dbReference type="Proteomes" id="UP000214646">
    <property type="component" value="Unassembled WGS sequence"/>
</dbReference>
<protein>
    <submittedName>
        <fullName evidence="1">Uncharacterized protein</fullName>
    </submittedName>
</protein>
<name>A0A225DAK3_9BACT</name>
<evidence type="ECO:0000313" key="1">
    <source>
        <dbReference type="EMBL" id="OWK36694.1"/>
    </source>
</evidence>
<keyword evidence="2" id="KW-1185">Reference proteome</keyword>
<reference evidence="2" key="1">
    <citation type="submission" date="2017-06" db="EMBL/GenBank/DDBJ databases">
        <title>Genome analysis of Fimbriiglobus ruber SP5, the first member of the order Planctomycetales with confirmed chitinolytic capability.</title>
        <authorList>
            <person name="Ravin N.V."/>
            <person name="Rakitin A.L."/>
            <person name="Ivanova A.A."/>
            <person name="Beletsky A.V."/>
            <person name="Kulichevskaya I.S."/>
            <person name="Mardanov A.V."/>
            <person name="Dedysh S.N."/>
        </authorList>
    </citation>
    <scope>NUCLEOTIDE SEQUENCE [LARGE SCALE GENOMIC DNA]</scope>
    <source>
        <strain evidence="2">SP5</strain>
    </source>
</reference>
<dbReference type="AlphaFoldDB" id="A0A225DAK3"/>
<dbReference type="EMBL" id="NIDE01000017">
    <property type="protein sequence ID" value="OWK36694.1"/>
    <property type="molecule type" value="Genomic_DNA"/>
</dbReference>